<comment type="caution">
    <text evidence="1">The sequence shown here is derived from an EMBL/GenBank/DDBJ whole genome shotgun (WGS) entry which is preliminary data.</text>
</comment>
<keyword evidence="2" id="KW-1185">Reference proteome</keyword>
<accession>A0ABW3DMY2</accession>
<evidence type="ECO:0000313" key="2">
    <source>
        <dbReference type="Proteomes" id="UP001597024"/>
    </source>
</evidence>
<protein>
    <submittedName>
        <fullName evidence="1">Uncharacterized protein</fullName>
    </submittedName>
</protein>
<organism evidence="1 2">
    <name type="scientific">Streptosporangium algeriense</name>
    <dbReference type="NCBI Taxonomy" id="1682748"/>
    <lineage>
        <taxon>Bacteria</taxon>
        <taxon>Bacillati</taxon>
        <taxon>Actinomycetota</taxon>
        <taxon>Actinomycetes</taxon>
        <taxon>Streptosporangiales</taxon>
        <taxon>Streptosporangiaceae</taxon>
        <taxon>Streptosporangium</taxon>
    </lineage>
</organism>
<evidence type="ECO:0000313" key="1">
    <source>
        <dbReference type="EMBL" id="MFD0885251.1"/>
    </source>
</evidence>
<dbReference type="EMBL" id="JBHTHX010000318">
    <property type="protein sequence ID" value="MFD0885251.1"/>
    <property type="molecule type" value="Genomic_DNA"/>
</dbReference>
<reference evidence="2" key="1">
    <citation type="journal article" date="2019" name="Int. J. Syst. Evol. Microbiol.">
        <title>The Global Catalogue of Microorganisms (GCM) 10K type strain sequencing project: providing services to taxonomists for standard genome sequencing and annotation.</title>
        <authorList>
            <consortium name="The Broad Institute Genomics Platform"/>
            <consortium name="The Broad Institute Genome Sequencing Center for Infectious Disease"/>
            <person name="Wu L."/>
            <person name="Ma J."/>
        </authorList>
    </citation>
    <scope>NUCLEOTIDE SEQUENCE [LARGE SCALE GENOMIC DNA]</scope>
    <source>
        <strain evidence="2">CCUG 62974</strain>
    </source>
</reference>
<gene>
    <name evidence="1" type="ORF">ACFQ08_11915</name>
</gene>
<sequence length="66" mass="6939">MTGPEHYSAAEKLLVQYGDPEFAIFDLAAAQAHATLALAAATAQAGIEVMDQEEFLAWDKVCGGPS</sequence>
<proteinExistence type="predicted"/>
<dbReference type="Proteomes" id="UP001597024">
    <property type="component" value="Unassembled WGS sequence"/>
</dbReference>
<name>A0ABW3DMY2_9ACTN</name>